<dbReference type="Gene3D" id="3.30.70.1710">
    <property type="match status" value="1"/>
</dbReference>
<organism evidence="6 7">
    <name type="scientific">Limosilactobacillus reuteri</name>
    <name type="common">Lactobacillus reuteri</name>
    <dbReference type="NCBI Taxonomy" id="1598"/>
    <lineage>
        <taxon>Bacteria</taxon>
        <taxon>Bacillati</taxon>
        <taxon>Bacillota</taxon>
        <taxon>Bacilli</taxon>
        <taxon>Lactobacillales</taxon>
        <taxon>Lactobacillaceae</taxon>
        <taxon>Limosilactobacillus</taxon>
    </lineage>
</organism>
<dbReference type="AlphaFoldDB" id="A0A0U5JVS0"/>
<dbReference type="Proteomes" id="UP000235484">
    <property type="component" value="Unassembled WGS sequence"/>
</dbReference>
<accession>A0A0U5JVS0</accession>
<dbReference type="CDD" id="cd07056">
    <property type="entry name" value="BMC_PduK"/>
    <property type="match status" value="1"/>
</dbReference>
<keyword evidence="2" id="KW-1283">Bacterial microcompartment</keyword>
<evidence type="ECO:0000313" key="7">
    <source>
        <dbReference type="Proteomes" id="UP000235484"/>
    </source>
</evidence>
<dbReference type="InterPro" id="IPR044872">
    <property type="entry name" value="CcmK/CsoS1_BMC"/>
</dbReference>
<feature type="domain" description="BMC" evidence="5">
    <location>
        <begin position="3"/>
        <end position="86"/>
    </location>
</feature>
<feature type="compositionally biased region" description="Basic and acidic residues" evidence="4">
    <location>
        <begin position="170"/>
        <end position="180"/>
    </location>
</feature>
<dbReference type="SMART" id="SM00877">
    <property type="entry name" value="BMC"/>
    <property type="match status" value="1"/>
</dbReference>
<evidence type="ECO:0000256" key="2">
    <source>
        <dbReference type="ARBA" id="ARBA00024446"/>
    </source>
</evidence>
<dbReference type="InterPro" id="IPR037233">
    <property type="entry name" value="CcmK-like_sf"/>
</dbReference>
<dbReference type="PANTHER" id="PTHR33941">
    <property type="entry name" value="PROPANEDIOL UTILIZATION PROTEIN PDUA"/>
    <property type="match status" value="1"/>
</dbReference>
<dbReference type="RefSeq" id="WP_102816767.1">
    <property type="nucleotide sequence ID" value="NZ_LN887650.1"/>
</dbReference>
<dbReference type="EMBL" id="LN887650">
    <property type="protein sequence ID" value="CUR41977.1"/>
    <property type="molecule type" value="Genomic_DNA"/>
</dbReference>
<name>A0A0U5JVS0_LIMRT</name>
<gene>
    <name evidence="6" type="primary">pduK</name>
    <name evidence="6" type="ORF">LRLP16767_LR202_01802</name>
</gene>
<dbReference type="Pfam" id="PF00936">
    <property type="entry name" value="BMC"/>
    <property type="match status" value="1"/>
</dbReference>
<feature type="region of interest" description="Disordered" evidence="4">
    <location>
        <begin position="82"/>
        <end position="180"/>
    </location>
</feature>
<dbReference type="PROSITE" id="PS51930">
    <property type="entry name" value="BMC_2"/>
    <property type="match status" value="1"/>
</dbReference>
<feature type="compositionally biased region" description="Basic and acidic residues" evidence="4">
    <location>
        <begin position="94"/>
        <end position="107"/>
    </location>
</feature>
<dbReference type="InterPro" id="IPR050575">
    <property type="entry name" value="BMC_shell"/>
</dbReference>
<dbReference type="InterPro" id="IPR000249">
    <property type="entry name" value="BMC_dom"/>
</dbReference>
<evidence type="ECO:0000256" key="3">
    <source>
        <dbReference type="PROSITE-ProRule" id="PRU01278"/>
    </source>
</evidence>
<dbReference type="GO" id="GO:0031469">
    <property type="term" value="C:bacterial microcompartment"/>
    <property type="evidence" value="ECO:0007669"/>
    <property type="project" value="UniProtKB-SubCell"/>
</dbReference>
<protein>
    <submittedName>
        <fullName evidence="6">Propanediol utilization polyhedral body protein PduK</fullName>
    </submittedName>
</protein>
<evidence type="ECO:0000313" key="6">
    <source>
        <dbReference type="EMBL" id="CUR41977.1"/>
    </source>
</evidence>
<sequence>MKSLGYVECNGLSGAIVAADRMLKTADVELSSIQNTKGNGWVTLQVSGELSAITVAVQAVKDYLPDVYVTSVVIGRPATGLNSLGKTDLLQPNPEKKQNEKIAEKRAVAKPSSTTEEEVKKSENSDESGVQAEQSLDEKEKVEDSELSNDKQDTNSDDNEVTCNMCGDPKCPRKLGEPHKKCIHYNDLKKK</sequence>
<reference evidence="7" key="1">
    <citation type="submission" date="2015-10" db="EMBL/GenBank/DDBJ databases">
        <authorList>
            <person name="Crossman L.C."/>
        </authorList>
    </citation>
    <scope>NUCLEOTIDE SEQUENCE [LARGE SCALE GENOMIC DNA]</scope>
    <source>
        <strain evidence="7">20-2</strain>
    </source>
</reference>
<feature type="compositionally biased region" description="Basic and acidic residues" evidence="4">
    <location>
        <begin position="136"/>
        <end position="154"/>
    </location>
</feature>
<dbReference type="SUPFAM" id="SSF143414">
    <property type="entry name" value="CcmK-like"/>
    <property type="match status" value="1"/>
</dbReference>
<evidence type="ECO:0000259" key="5">
    <source>
        <dbReference type="PROSITE" id="PS51930"/>
    </source>
</evidence>
<dbReference type="PANTHER" id="PTHR33941:SF11">
    <property type="entry name" value="BACTERIAL MICROCOMPARTMENT SHELL PROTEIN PDUJ"/>
    <property type="match status" value="1"/>
</dbReference>
<evidence type="ECO:0000256" key="4">
    <source>
        <dbReference type="SAM" id="MobiDB-lite"/>
    </source>
</evidence>
<evidence type="ECO:0000256" key="1">
    <source>
        <dbReference type="ARBA" id="ARBA00024322"/>
    </source>
</evidence>
<proteinExistence type="inferred from homology"/>
<comment type="similarity">
    <text evidence="3">Belongs to the bacterial microcompartments protein family.</text>
</comment>
<comment type="subcellular location">
    <subcellularLocation>
        <location evidence="1">Bacterial microcompartment</location>
    </subcellularLocation>
</comment>